<evidence type="ECO:0000259" key="3">
    <source>
        <dbReference type="PROSITE" id="PS01186"/>
    </source>
</evidence>
<evidence type="ECO:0000256" key="2">
    <source>
        <dbReference type="SAM" id="Phobius"/>
    </source>
</evidence>
<dbReference type="OrthoDB" id="71979at2759"/>
<name>A0A1V9ZLK6_ACHHY</name>
<feature type="transmembrane region" description="Helical" evidence="2">
    <location>
        <begin position="136"/>
        <end position="158"/>
    </location>
</feature>
<keyword evidence="5" id="KW-1185">Reference proteome</keyword>
<feature type="compositionally biased region" description="Low complexity" evidence="1">
    <location>
        <begin position="63"/>
        <end position="92"/>
    </location>
</feature>
<gene>
    <name evidence="4" type="ORF">ACHHYP_07734</name>
</gene>
<evidence type="ECO:0000313" key="5">
    <source>
        <dbReference type="Proteomes" id="UP000243579"/>
    </source>
</evidence>
<keyword evidence="2" id="KW-0472">Membrane</keyword>
<reference evidence="4 5" key="1">
    <citation type="journal article" date="2014" name="Genome Biol. Evol.">
        <title>The secreted proteins of Achlya hypogyna and Thraustotheca clavata identify the ancestral oomycete secretome and reveal gene acquisitions by horizontal gene transfer.</title>
        <authorList>
            <person name="Misner I."/>
            <person name="Blouin N."/>
            <person name="Leonard G."/>
            <person name="Richards T.A."/>
            <person name="Lane C.E."/>
        </authorList>
    </citation>
    <scope>NUCLEOTIDE SEQUENCE [LARGE SCALE GENOMIC DNA]</scope>
    <source>
        <strain evidence="4 5">ATCC 48635</strain>
    </source>
</reference>
<proteinExistence type="predicted"/>
<dbReference type="AlphaFoldDB" id="A0A1V9ZLK6"/>
<feature type="region of interest" description="Disordered" evidence="1">
    <location>
        <begin position="38"/>
        <end position="128"/>
    </location>
</feature>
<comment type="caution">
    <text evidence="4">The sequence shown here is derived from an EMBL/GenBank/DDBJ whole genome shotgun (WGS) entry which is preliminary data.</text>
</comment>
<accession>A0A1V9ZLK6</accession>
<dbReference type="Proteomes" id="UP000243579">
    <property type="component" value="Unassembled WGS sequence"/>
</dbReference>
<protein>
    <recommendedName>
        <fullName evidence="3">EGF-like domain-containing protein</fullName>
    </recommendedName>
</protein>
<keyword evidence="2" id="KW-1133">Transmembrane helix</keyword>
<dbReference type="InterPro" id="IPR000742">
    <property type="entry name" value="EGF"/>
</dbReference>
<feature type="domain" description="EGF-like" evidence="3">
    <location>
        <begin position="16"/>
        <end position="27"/>
    </location>
</feature>
<dbReference type="STRING" id="1202772.A0A1V9ZLK6"/>
<sequence length="197" mass="20470">MTGQCGDHGECINGHCSCLDGYNGQQCQVAPAGNITTNQPSSVTPSTKPVTPAVPLTPPPSTPTTTPASSATSTEPASTTLSPAPATTLPPAQRSREPADIPTQKPDNAKGSGSGSSKSANNGEAHRVDKSQPMPVAVLILAIFSLIVVVGMILFGVYARKMKLRAANAEMERTVLHSLQTLESQSSTTPRERIQVL</sequence>
<organism evidence="4 5">
    <name type="scientific">Achlya hypogyna</name>
    <name type="common">Oomycete</name>
    <name type="synonym">Protoachlya hypogyna</name>
    <dbReference type="NCBI Taxonomy" id="1202772"/>
    <lineage>
        <taxon>Eukaryota</taxon>
        <taxon>Sar</taxon>
        <taxon>Stramenopiles</taxon>
        <taxon>Oomycota</taxon>
        <taxon>Saprolegniomycetes</taxon>
        <taxon>Saprolegniales</taxon>
        <taxon>Achlyaceae</taxon>
        <taxon>Achlya</taxon>
    </lineage>
</organism>
<feature type="compositionally biased region" description="Polar residues" evidence="1">
    <location>
        <begin position="38"/>
        <end position="48"/>
    </location>
</feature>
<dbReference type="Gene3D" id="2.10.25.10">
    <property type="entry name" value="Laminin"/>
    <property type="match status" value="1"/>
</dbReference>
<feature type="compositionally biased region" description="Low complexity" evidence="1">
    <location>
        <begin position="109"/>
        <end position="123"/>
    </location>
</feature>
<dbReference type="Pfam" id="PF23106">
    <property type="entry name" value="EGF_Teneurin"/>
    <property type="match status" value="1"/>
</dbReference>
<dbReference type="PROSITE" id="PS01186">
    <property type="entry name" value="EGF_2"/>
    <property type="match status" value="1"/>
</dbReference>
<evidence type="ECO:0000313" key="4">
    <source>
        <dbReference type="EMBL" id="OQR98857.1"/>
    </source>
</evidence>
<dbReference type="EMBL" id="JNBR01000078">
    <property type="protein sequence ID" value="OQR98857.1"/>
    <property type="molecule type" value="Genomic_DNA"/>
</dbReference>
<keyword evidence="2" id="KW-0812">Transmembrane</keyword>
<evidence type="ECO:0000256" key="1">
    <source>
        <dbReference type="SAM" id="MobiDB-lite"/>
    </source>
</evidence>